<name>A0A4Y6UL04_9PROT</name>
<evidence type="ECO:0000313" key="4">
    <source>
        <dbReference type="EMBL" id="QDH17754.1"/>
    </source>
</evidence>
<evidence type="ECO:0000256" key="3">
    <source>
        <dbReference type="ARBA" id="ARBA00023002"/>
    </source>
</evidence>
<evidence type="ECO:0000256" key="2">
    <source>
        <dbReference type="ARBA" id="ARBA00022573"/>
    </source>
</evidence>
<accession>A0A4Y6UL04</accession>
<dbReference type="NCBIfam" id="TIGR00715">
    <property type="entry name" value="precor6x_red"/>
    <property type="match status" value="1"/>
</dbReference>
<protein>
    <submittedName>
        <fullName evidence="4">Cobalt-precorrin-6A reductase</fullName>
        <ecNumber evidence="4">1.3.1.106</ecNumber>
    </submittedName>
</protein>
<dbReference type="Proteomes" id="UP000316313">
    <property type="component" value="Chromosome"/>
</dbReference>
<keyword evidence="5" id="KW-1185">Reference proteome</keyword>
<keyword evidence="3 4" id="KW-0560">Oxidoreductase</keyword>
<dbReference type="Pfam" id="PF02571">
    <property type="entry name" value="CbiJ"/>
    <property type="match status" value="1"/>
</dbReference>
<dbReference type="EC" id="1.3.1.106" evidence="4"/>
<dbReference type="OrthoDB" id="5183775at2"/>
<dbReference type="UniPathway" id="UPA00148"/>
<dbReference type="PANTHER" id="PTHR36925:SF1">
    <property type="entry name" value="COBALT-PRECORRIN-6A REDUCTASE"/>
    <property type="match status" value="1"/>
</dbReference>
<evidence type="ECO:0000313" key="5">
    <source>
        <dbReference type="Proteomes" id="UP000316313"/>
    </source>
</evidence>
<sequence>MAILILGGTTEANQLVNTLQNSSHKIFLSLAGITSQPTLPPSCHPHIGGFGGVAGLCSFITQHDITAIIDATHPFAQQISTNATLSAQRMNIPLLRIERPQWFPQKGDNWLSIPTFMDVIQHLGKTSKNVFLTTGRKDLAAFCQAPQHHYVLRSIEPPTSNALPPQTTLLLSKPPFTLENEQKLMRSYNIDFLVTKNAGSNATKAKLEAAKNLNIPVIMIERPQLPEAQVVSTVEHARKWVSHLFS</sequence>
<dbReference type="GO" id="GO:0009236">
    <property type="term" value="P:cobalamin biosynthetic process"/>
    <property type="evidence" value="ECO:0007669"/>
    <property type="project" value="UniProtKB-UniPathway"/>
</dbReference>
<organism evidence="4 5">
    <name type="scientific">Swingsia samuiensis</name>
    <dbReference type="NCBI Taxonomy" id="1293412"/>
    <lineage>
        <taxon>Bacteria</taxon>
        <taxon>Pseudomonadati</taxon>
        <taxon>Pseudomonadota</taxon>
        <taxon>Alphaproteobacteria</taxon>
        <taxon>Acetobacterales</taxon>
        <taxon>Acetobacteraceae</taxon>
        <taxon>Swingsia</taxon>
    </lineage>
</organism>
<dbReference type="NCBIfam" id="NF005968">
    <property type="entry name" value="PRK08057.1-2"/>
    <property type="match status" value="1"/>
</dbReference>
<gene>
    <name evidence="4" type="ORF">E3D00_09385</name>
</gene>
<dbReference type="InterPro" id="IPR003723">
    <property type="entry name" value="Precorrin-6x_reduct"/>
</dbReference>
<comment type="pathway">
    <text evidence="1">Cofactor biosynthesis; adenosylcobalamin biosynthesis.</text>
</comment>
<evidence type="ECO:0000256" key="1">
    <source>
        <dbReference type="ARBA" id="ARBA00004953"/>
    </source>
</evidence>
<proteinExistence type="predicted"/>
<dbReference type="KEGG" id="ssam:E3D00_09385"/>
<dbReference type="EMBL" id="CP038141">
    <property type="protein sequence ID" value="QDH17754.1"/>
    <property type="molecule type" value="Genomic_DNA"/>
</dbReference>
<keyword evidence="2" id="KW-0169">Cobalamin biosynthesis</keyword>
<dbReference type="PANTHER" id="PTHR36925">
    <property type="entry name" value="COBALT-PRECORRIN-6A REDUCTASE"/>
    <property type="match status" value="1"/>
</dbReference>
<reference evidence="4 5" key="1">
    <citation type="submission" date="2019-03" db="EMBL/GenBank/DDBJ databases">
        <title>The complete genome sequence of Swingsia samuiensis NBRC107927(T).</title>
        <authorList>
            <person name="Chua K.-O."/>
            <person name="Chan K.-G."/>
            <person name="See-Too W.-S."/>
        </authorList>
    </citation>
    <scope>NUCLEOTIDE SEQUENCE [LARGE SCALE GENOMIC DNA]</scope>
    <source>
        <strain evidence="4 5">AH83</strain>
    </source>
</reference>
<dbReference type="AlphaFoldDB" id="A0A4Y6UL04"/>
<dbReference type="PROSITE" id="PS51014">
    <property type="entry name" value="COBK_CBIJ"/>
    <property type="match status" value="1"/>
</dbReference>
<dbReference type="RefSeq" id="WP_141462005.1">
    <property type="nucleotide sequence ID" value="NZ_CP038141.1"/>
</dbReference>
<dbReference type="GO" id="GO:0016994">
    <property type="term" value="F:precorrin-6A reductase activity"/>
    <property type="evidence" value="ECO:0007669"/>
    <property type="project" value="InterPro"/>
</dbReference>